<dbReference type="EMBL" id="AP009389">
    <property type="protein sequence ID" value="BAF60362.1"/>
    <property type="molecule type" value="Genomic_DNA"/>
</dbReference>
<proteinExistence type="predicted"/>
<dbReference type="eggNOG" id="COG5437">
    <property type="taxonomic scope" value="Bacteria"/>
</dbReference>
<evidence type="ECO:0000313" key="1">
    <source>
        <dbReference type="EMBL" id="BAF60362.1"/>
    </source>
</evidence>
<dbReference type="AlphaFoldDB" id="A5D056"/>
<dbReference type="STRING" id="370438.PTH_2181"/>
<accession>A5D056</accession>
<dbReference type="Pfam" id="PF06199">
    <property type="entry name" value="Phage_tail_2"/>
    <property type="match status" value="1"/>
</dbReference>
<organism evidence="1 2">
    <name type="scientific">Pelotomaculum thermopropionicum (strain DSM 13744 / JCM 10971 / SI)</name>
    <dbReference type="NCBI Taxonomy" id="370438"/>
    <lineage>
        <taxon>Bacteria</taxon>
        <taxon>Bacillati</taxon>
        <taxon>Bacillota</taxon>
        <taxon>Clostridia</taxon>
        <taxon>Eubacteriales</taxon>
        <taxon>Desulfotomaculaceae</taxon>
        <taxon>Pelotomaculum</taxon>
    </lineage>
</organism>
<protein>
    <recommendedName>
        <fullName evidence="3">Phage major tail protein, TP901-1 family</fullName>
    </recommendedName>
</protein>
<evidence type="ECO:0008006" key="3">
    <source>
        <dbReference type="Google" id="ProtNLM"/>
    </source>
</evidence>
<dbReference type="Proteomes" id="UP000006556">
    <property type="component" value="Chromosome"/>
</dbReference>
<dbReference type="NCBIfam" id="NF047353">
    <property type="entry name" value="tube_lmo2291"/>
    <property type="match status" value="1"/>
</dbReference>
<name>A5D056_PELTS</name>
<reference evidence="2" key="1">
    <citation type="journal article" date="2008" name="Genome Res.">
        <title>The genome of Pelotomaculum thermopropionicum reveals niche-associated evolution in anaerobic microbiota.</title>
        <authorList>
            <person name="Kosaka T."/>
            <person name="Kato S."/>
            <person name="Shimoyama T."/>
            <person name="Ishii S."/>
            <person name="Abe T."/>
            <person name="Watanabe K."/>
        </authorList>
    </citation>
    <scope>NUCLEOTIDE SEQUENCE [LARGE SCALE GENOMIC DNA]</scope>
    <source>
        <strain evidence="2">DSM 13744 / JCM 10971 / SI</strain>
    </source>
</reference>
<dbReference type="InterPro" id="IPR011855">
    <property type="entry name" value="Phgtail_TP901_1"/>
</dbReference>
<sequence length="140" mass="14831">MPTTKIAGVDVLLYVQTGTDAGNNPIYTVLGGQSNATLTRSTNIVASNSKDDCGWASNVAGINSWGLECEGYIIASDTALEYLETAWADRQTLKAEIRMPSGKKYTGDIIISDFPAEFPQEDAATYSLTLTGTGALTVTP</sequence>
<dbReference type="KEGG" id="pth:PTH_2181"/>
<gene>
    <name evidence="1" type="ordered locus">PTH_2181</name>
</gene>
<dbReference type="Gene3D" id="4.10.410.40">
    <property type="match status" value="1"/>
</dbReference>
<evidence type="ECO:0000313" key="2">
    <source>
        <dbReference type="Proteomes" id="UP000006556"/>
    </source>
</evidence>
<dbReference type="HOGENOM" id="CLU_128644_1_0_9"/>
<keyword evidence="2" id="KW-1185">Reference proteome</keyword>